<gene>
    <name evidence="6" type="ORF">F0U44_09245</name>
</gene>
<keyword evidence="4" id="KW-0560">Oxidoreductase</keyword>
<dbReference type="Gene3D" id="3.50.50.60">
    <property type="entry name" value="FAD/NAD(P)-binding domain"/>
    <property type="match status" value="1"/>
</dbReference>
<evidence type="ECO:0000256" key="1">
    <source>
        <dbReference type="ARBA" id="ARBA00001974"/>
    </source>
</evidence>
<keyword evidence="2" id="KW-0285">Flavoprotein</keyword>
<name>A0A5B1LDF4_9ACTN</name>
<sequence length="373" mass="39253">MEPPLVIAGAGIAGLALAAALEHAGDPPPYLLLDERPALGSTGGAITLWPNALAALDAIDVGDAVRRAGHPLGAGSIRTMDDRLLRSLDLERSAAALGGPLVALRRGDLVEILHERIRDDSVRLASAVRGYDHGGDGVQVITDGETIRATALVGADGYRSEVARALHPGLAETYAGYPAWRGIARRGGEPVQYWGSHQEFGIVPLGGDASYWFATVRERAGGSNADELAHLRSSFAGWPAPVQEVLAATDPADVTRNDVMDREIPRRWTDGRVVVIGDAAHAMRPHLGQGGCQALIDAVVLAHLVHATPSLAAAFAAFERQRRSPASRIVALSRTAGRAVEGPSALHRFTRLVPDAVMLRTLAKVAGAATFRG</sequence>
<dbReference type="GO" id="GO:0004497">
    <property type="term" value="F:monooxygenase activity"/>
    <property type="evidence" value="ECO:0007669"/>
    <property type="project" value="UniProtKB-KW"/>
</dbReference>
<evidence type="ECO:0000313" key="7">
    <source>
        <dbReference type="Proteomes" id="UP000325003"/>
    </source>
</evidence>
<dbReference type="PANTHER" id="PTHR46496:SF1">
    <property type="entry name" value="ZEAXANTHIN EPOXIDASE, CHLOROPLASTIC"/>
    <property type="match status" value="1"/>
</dbReference>
<evidence type="ECO:0000259" key="5">
    <source>
        <dbReference type="Pfam" id="PF01494"/>
    </source>
</evidence>
<dbReference type="RefSeq" id="WP_149728012.1">
    <property type="nucleotide sequence ID" value="NZ_VUJV01000003.1"/>
</dbReference>
<comment type="cofactor">
    <cofactor evidence="1">
        <name>FAD</name>
        <dbReference type="ChEBI" id="CHEBI:57692"/>
    </cofactor>
</comment>
<dbReference type="InterPro" id="IPR036188">
    <property type="entry name" value="FAD/NAD-bd_sf"/>
</dbReference>
<dbReference type="AlphaFoldDB" id="A0A5B1LDF4"/>
<keyword evidence="7" id="KW-1185">Reference proteome</keyword>
<dbReference type="Proteomes" id="UP000325003">
    <property type="component" value="Unassembled WGS sequence"/>
</dbReference>
<accession>A0A5B1LDF4</accession>
<dbReference type="GO" id="GO:0071949">
    <property type="term" value="F:FAD binding"/>
    <property type="evidence" value="ECO:0007669"/>
    <property type="project" value="InterPro"/>
</dbReference>
<evidence type="ECO:0000256" key="2">
    <source>
        <dbReference type="ARBA" id="ARBA00022630"/>
    </source>
</evidence>
<dbReference type="SUPFAM" id="SSF51905">
    <property type="entry name" value="FAD/NAD(P)-binding domain"/>
    <property type="match status" value="1"/>
</dbReference>
<keyword evidence="6" id="KW-0503">Monooxygenase</keyword>
<evidence type="ECO:0000256" key="4">
    <source>
        <dbReference type="ARBA" id="ARBA00023002"/>
    </source>
</evidence>
<reference evidence="6 7" key="1">
    <citation type="submission" date="2019-09" db="EMBL/GenBank/DDBJ databases">
        <title>Nocardioides panacisoli sp. nov., isolated from the soil of a ginseng field.</title>
        <authorList>
            <person name="Cho C."/>
        </authorList>
    </citation>
    <scope>NUCLEOTIDE SEQUENCE [LARGE SCALE GENOMIC DNA]</scope>
    <source>
        <strain evidence="6 7">BN130099</strain>
    </source>
</reference>
<reference evidence="6 7" key="2">
    <citation type="submission" date="2019-09" db="EMBL/GenBank/DDBJ databases">
        <authorList>
            <person name="Jin C."/>
        </authorList>
    </citation>
    <scope>NUCLEOTIDE SEQUENCE [LARGE SCALE GENOMIC DNA]</scope>
    <source>
        <strain evidence="6 7">BN130099</strain>
    </source>
</reference>
<organism evidence="6 7">
    <name type="scientific">Nocardioides humilatus</name>
    <dbReference type="NCBI Taxonomy" id="2607660"/>
    <lineage>
        <taxon>Bacteria</taxon>
        <taxon>Bacillati</taxon>
        <taxon>Actinomycetota</taxon>
        <taxon>Actinomycetes</taxon>
        <taxon>Propionibacteriales</taxon>
        <taxon>Nocardioidaceae</taxon>
        <taxon>Nocardioides</taxon>
    </lineage>
</organism>
<keyword evidence="3" id="KW-0274">FAD</keyword>
<dbReference type="EMBL" id="VUJV01000003">
    <property type="protein sequence ID" value="KAA1418672.1"/>
    <property type="molecule type" value="Genomic_DNA"/>
</dbReference>
<feature type="domain" description="FAD-binding" evidence="5">
    <location>
        <begin position="6"/>
        <end position="303"/>
    </location>
</feature>
<evidence type="ECO:0000313" key="6">
    <source>
        <dbReference type="EMBL" id="KAA1418672.1"/>
    </source>
</evidence>
<dbReference type="InterPro" id="IPR002938">
    <property type="entry name" value="FAD-bd"/>
</dbReference>
<dbReference type="Pfam" id="PF01494">
    <property type="entry name" value="FAD_binding_3"/>
    <property type="match status" value="1"/>
</dbReference>
<proteinExistence type="predicted"/>
<evidence type="ECO:0000256" key="3">
    <source>
        <dbReference type="ARBA" id="ARBA00022827"/>
    </source>
</evidence>
<comment type="caution">
    <text evidence="6">The sequence shown here is derived from an EMBL/GenBank/DDBJ whole genome shotgun (WGS) entry which is preliminary data.</text>
</comment>
<protein>
    <submittedName>
        <fullName evidence="6">FAD-binding monooxygenase</fullName>
    </submittedName>
</protein>
<dbReference type="PRINTS" id="PR00420">
    <property type="entry name" value="RNGMNOXGNASE"/>
</dbReference>
<dbReference type="PANTHER" id="PTHR46496">
    <property type="match status" value="1"/>
</dbReference>